<dbReference type="AlphaFoldDB" id="A0AAV7YLE4"/>
<feature type="compositionally biased region" description="Basic residues" evidence="2">
    <location>
        <begin position="63"/>
        <end position="79"/>
    </location>
</feature>
<feature type="region of interest" description="Disordered" evidence="2">
    <location>
        <begin position="1"/>
        <end position="96"/>
    </location>
</feature>
<evidence type="ECO:0000313" key="4">
    <source>
        <dbReference type="Proteomes" id="UP001146793"/>
    </source>
</evidence>
<evidence type="ECO:0000256" key="1">
    <source>
        <dbReference type="SAM" id="Coils"/>
    </source>
</evidence>
<feature type="compositionally biased region" description="Polar residues" evidence="2">
    <location>
        <begin position="80"/>
        <end position="95"/>
    </location>
</feature>
<feature type="compositionally biased region" description="Basic and acidic residues" evidence="2">
    <location>
        <begin position="10"/>
        <end position="28"/>
    </location>
</feature>
<keyword evidence="1" id="KW-0175">Coiled coil</keyword>
<reference evidence="3" key="1">
    <citation type="submission" date="2022-08" db="EMBL/GenBank/DDBJ databases">
        <title>Novel sulphate-reducing endosymbionts in the free-living metamonad Anaeramoeba.</title>
        <authorList>
            <person name="Jerlstrom-Hultqvist J."/>
            <person name="Cepicka I."/>
            <person name="Gallot-Lavallee L."/>
            <person name="Salas-Leiva D."/>
            <person name="Curtis B.A."/>
            <person name="Zahonova K."/>
            <person name="Pipaliya S."/>
            <person name="Dacks J."/>
            <person name="Roger A.J."/>
        </authorList>
    </citation>
    <scope>NUCLEOTIDE SEQUENCE</scope>
    <source>
        <strain evidence="3">Busselton2</strain>
    </source>
</reference>
<dbReference type="Proteomes" id="UP001146793">
    <property type="component" value="Unassembled WGS sequence"/>
</dbReference>
<feature type="coiled-coil region" evidence="1">
    <location>
        <begin position="142"/>
        <end position="279"/>
    </location>
</feature>
<evidence type="ECO:0000313" key="3">
    <source>
        <dbReference type="EMBL" id="KAJ3428792.1"/>
    </source>
</evidence>
<gene>
    <name evidence="3" type="ORF">M0812_24126</name>
</gene>
<evidence type="ECO:0000256" key="2">
    <source>
        <dbReference type="SAM" id="MobiDB-lite"/>
    </source>
</evidence>
<dbReference type="EMBL" id="JANTQA010000057">
    <property type="protein sequence ID" value="KAJ3428792.1"/>
    <property type="molecule type" value="Genomic_DNA"/>
</dbReference>
<sequence>MSKINQEIEDFIKDETTSTNEKDIKLPDFDEYMESGSSSDSSENKKNKKKKYNSSFTNMPTNIKKKEKQKERNNKKKKYSQNARSSSTNLLSSPNRILFSSEKKEKGLSSLNLKNDVSQLELSGPQLTVQEFDIYDLPTNELKKLNKKLKSTEKEKKELLQEIQVDCQNNLENIVQEAQKYIQNIEKGEDQIQTLNGLLQKEIQKNKERLAKEKEKISNEEELSNKQIRGSFGLILDLAAELRMLEFEKQTTSSYKNRLDNLKAAIIRKQEKIKILEKI</sequence>
<proteinExistence type="predicted"/>
<organism evidence="3 4">
    <name type="scientific">Anaeramoeba flamelloides</name>
    <dbReference type="NCBI Taxonomy" id="1746091"/>
    <lineage>
        <taxon>Eukaryota</taxon>
        <taxon>Metamonada</taxon>
        <taxon>Anaeramoebidae</taxon>
        <taxon>Anaeramoeba</taxon>
    </lineage>
</organism>
<accession>A0AAV7YLE4</accession>
<name>A0AAV7YLE4_9EUKA</name>
<comment type="caution">
    <text evidence="3">The sequence shown here is derived from an EMBL/GenBank/DDBJ whole genome shotgun (WGS) entry which is preliminary data.</text>
</comment>
<protein>
    <submittedName>
        <fullName evidence="3">Uncharacterized protein</fullName>
    </submittedName>
</protein>